<evidence type="ECO:0000259" key="2">
    <source>
        <dbReference type="SMART" id="SM01224"/>
    </source>
</evidence>
<sequence>MYRMSIQENTIIYSCQTSTLDSCPVILRLLVKTSLNLDKFYIIMSDATTKKLMEEIARLEADLKTLEPSCTTSEAAKKVAEYCQNTPDPFLGENNSEPNPWHHSGQSSGSCSIL</sequence>
<dbReference type="Proteomes" id="UP001160483">
    <property type="component" value="Unassembled WGS sequence"/>
</dbReference>
<feature type="domain" description="G protein gamma" evidence="2">
    <location>
        <begin position="45"/>
        <end position="114"/>
    </location>
</feature>
<keyword evidence="5" id="KW-1185">Reference proteome</keyword>
<dbReference type="GO" id="GO:0007186">
    <property type="term" value="P:G protein-coupled receptor signaling pathway"/>
    <property type="evidence" value="ECO:0007669"/>
    <property type="project" value="InterPro"/>
</dbReference>
<evidence type="ECO:0000313" key="6">
    <source>
        <dbReference type="Proteomes" id="UP001160483"/>
    </source>
</evidence>
<dbReference type="InterPro" id="IPR036284">
    <property type="entry name" value="GGL_sf"/>
</dbReference>
<organism evidence="3 6">
    <name type="scientific">Peronospora belbahrii</name>
    <dbReference type="NCBI Taxonomy" id="622444"/>
    <lineage>
        <taxon>Eukaryota</taxon>
        <taxon>Sar</taxon>
        <taxon>Stramenopiles</taxon>
        <taxon>Oomycota</taxon>
        <taxon>Peronosporomycetes</taxon>
        <taxon>Peronosporales</taxon>
        <taxon>Peronosporaceae</taxon>
        <taxon>Peronospora</taxon>
    </lineage>
</organism>
<evidence type="ECO:0000313" key="5">
    <source>
        <dbReference type="Proteomes" id="UP001158986"/>
    </source>
</evidence>
<protein>
    <recommendedName>
        <fullName evidence="2">G protein gamma domain-containing protein</fullName>
    </recommendedName>
</protein>
<dbReference type="SMART" id="SM01224">
    <property type="entry name" value="G_gamma"/>
    <property type="match status" value="1"/>
</dbReference>
<dbReference type="EMBL" id="CAKLCB010000162">
    <property type="protein sequence ID" value="CAH0516275.1"/>
    <property type="molecule type" value="Genomic_DNA"/>
</dbReference>
<name>A0AAU9KSD8_9STRA</name>
<reference evidence="3 5" key="1">
    <citation type="submission" date="2021-11" db="EMBL/GenBank/DDBJ databases">
        <authorList>
            <person name="Islam A."/>
            <person name="Islam S."/>
            <person name="Flora M.S."/>
            <person name="Rahman M."/>
            <person name="Ziaur R.M."/>
            <person name="Epstein J.H."/>
            <person name="Hassan M."/>
            <person name="Klassen M."/>
            <person name="Woodard K."/>
            <person name="Webb A."/>
            <person name="Webby R.J."/>
            <person name="El Zowalaty M.E."/>
        </authorList>
    </citation>
    <scope>NUCLEOTIDE SEQUENCE</scope>
    <source>
        <strain evidence="4">Pbs1</strain>
        <strain evidence="3">Pbs3</strain>
    </source>
</reference>
<dbReference type="Pfam" id="PF00631">
    <property type="entry name" value="G-gamma"/>
    <property type="match status" value="1"/>
</dbReference>
<evidence type="ECO:0000313" key="3">
    <source>
        <dbReference type="EMBL" id="CAH0473507.1"/>
    </source>
</evidence>
<feature type="region of interest" description="Disordered" evidence="1">
    <location>
        <begin position="89"/>
        <end position="114"/>
    </location>
</feature>
<dbReference type="AlphaFoldDB" id="A0AAU9KSD8"/>
<evidence type="ECO:0000313" key="4">
    <source>
        <dbReference type="EMBL" id="CAH0516275.1"/>
    </source>
</evidence>
<dbReference type="SUPFAM" id="SSF48670">
    <property type="entry name" value="Transducin (heterotrimeric G protein), gamma chain"/>
    <property type="match status" value="1"/>
</dbReference>
<dbReference type="Gene3D" id="4.10.260.10">
    <property type="entry name" value="Transducin (heterotrimeric G protein), gamma chain"/>
    <property type="match status" value="1"/>
</dbReference>
<comment type="caution">
    <text evidence="3">The sequence shown here is derived from an EMBL/GenBank/DDBJ whole genome shotgun (WGS) entry which is preliminary data.</text>
</comment>
<dbReference type="InterPro" id="IPR015898">
    <property type="entry name" value="G-protein_gamma-like_dom"/>
</dbReference>
<dbReference type="EMBL" id="CAKKTJ010000085">
    <property type="protein sequence ID" value="CAH0473507.1"/>
    <property type="molecule type" value="Genomic_DNA"/>
</dbReference>
<dbReference type="Proteomes" id="UP001158986">
    <property type="component" value="Unassembled WGS sequence"/>
</dbReference>
<gene>
    <name evidence="4" type="ORF">PBS001_LOCUS2953</name>
    <name evidence="3" type="ORF">PBS003_LOCUS395</name>
</gene>
<proteinExistence type="predicted"/>
<evidence type="ECO:0000256" key="1">
    <source>
        <dbReference type="SAM" id="MobiDB-lite"/>
    </source>
</evidence>
<accession>A0AAU9KSD8</accession>